<evidence type="ECO:0000256" key="1">
    <source>
        <dbReference type="SAM" id="MobiDB-lite"/>
    </source>
</evidence>
<dbReference type="Gene3D" id="3.40.50.12160">
    <property type="entry name" value="Methylthiotransferase, N-terminal domain"/>
    <property type="match status" value="1"/>
</dbReference>
<evidence type="ECO:0000313" key="3">
    <source>
        <dbReference type="EnsemblPlants" id="Zm00001eb349680_P001"/>
    </source>
</evidence>
<dbReference type="EnsemblPlants" id="Zm00001eb349680_T001">
    <property type="protein sequence ID" value="Zm00001eb349680_P001"/>
    <property type="gene ID" value="Zm00001eb349680"/>
</dbReference>
<accession>A0A804QQM7</accession>
<sequence>MPQTAVLRSAQAGPGASPGRPTPAQRSSMPPPRAIVRATPHAPVQCPGHLDGSAQSCLVSGSTTSTSTKGRIYHKTYGCQMNISDMEIVLSIMKNEVIRVCHLYMTFGCKWIMIIVE</sequence>
<evidence type="ECO:0000313" key="4">
    <source>
        <dbReference type="Proteomes" id="UP000007305"/>
    </source>
</evidence>
<protein>
    <recommendedName>
        <fullName evidence="2">MTTase N-terminal domain-containing protein</fullName>
    </recommendedName>
</protein>
<dbReference type="Proteomes" id="UP000007305">
    <property type="component" value="Chromosome 8"/>
</dbReference>
<dbReference type="GO" id="GO:0051539">
    <property type="term" value="F:4 iron, 4 sulfur cluster binding"/>
    <property type="evidence" value="ECO:0007669"/>
    <property type="project" value="UniProtKB-KW"/>
</dbReference>
<reference evidence="4" key="1">
    <citation type="journal article" date="2009" name="Science">
        <title>The B73 maize genome: complexity, diversity, and dynamics.</title>
        <authorList>
            <person name="Schnable P.S."/>
            <person name="Ware D."/>
            <person name="Fulton R.S."/>
            <person name="Stein J.C."/>
            <person name="Wei F."/>
            <person name="Pasternak S."/>
            <person name="Liang C."/>
            <person name="Zhang J."/>
            <person name="Fulton L."/>
            <person name="Graves T.A."/>
            <person name="Minx P."/>
            <person name="Reily A.D."/>
            <person name="Courtney L."/>
            <person name="Kruchowski S.S."/>
            <person name="Tomlinson C."/>
            <person name="Strong C."/>
            <person name="Delehaunty K."/>
            <person name="Fronick C."/>
            <person name="Courtney B."/>
            <person name="Rock S.M."/>
            <person name="Belter E."/>
            <person name="Du F."/>
            <person name="Kim K."/>
            <person name="Abbott R.M."/>
            <person name="Cotton M."/>
            <person name="Levy A."/>
            <person name="Marchetto P."/>
            <person name="Ochoa K."/>
            <person name="Jackson S.M."/>
            <person name="Gillam B."/>
            <person name="Chen W."/>
            <person name="Yan L."/>
            <person name="Higginbotham J."/>
            <person name="Cardenas M."/>
            <person name="Waligorski J."/>
            <person name="Applebaum E."/>
            <person name="Phelps L."/>
            <person name="Falcone J."/>
            <person name="Kanchi K."/>
            <person name="Thane T."/>
            <person name="Scimone A."/>
            <person name="Thane N."/>
            <person name="Henke J."/>
            <person name="Wang T."/>
            <person name="Ruppert J."/>
            <person name="Shah N."/>
            <person name="Rotter K."/>
            <person name="Hodges J."/>
            <person name="Ingenthron E."/>
            <person name="Cordes M."/>
            <person name="Kohlberg S."/>
            <person name="Sgro J."/>
            <person name="Delgado B."/>
            <person name="Mead K."/>
            <person name="Chinwalla A."/>
            <person name="Leonard S."/>
            <person name="Crouse K."/>
            <person name="Collura K."/>
            <person name="Kudrna D."/>
            <person name="Currie J."/>
            <person name="He R."/>
            <person name="Angelova A."/>
            <person name="Rajasekar S."/>
            <person name="Mueller T."/>
            <person name="Lomeli R."/>
            <person name="Scara G."/>
            <person name="Ko A."/>
            <person name="Delaney K."/>
            <person name="Wissotski M."/>
            <person name="Lopez G."/>
            <person name="Campos D."/>
            <person name="Braidotti M."/>
            <person name="Ashley E."/>
            <person name="Golser W."/>
            <person name="Kim H."/>
            <person name="Lee S."/>
            <person name="Lin J."/>
            <person name="Dujmic Z."/>
            <person name="Kim W."/>
            <person name="Talag J."/>
            <person name="Zuccolo A."/>
            <person name="Fan C."/>
            <person name="Sebastian A."/>
            <person name="Kramer M."/>
            <person name="Spiegel L."/>
            <person name="Nascimento L."/>
            <person name="Zutavern T."/>
            <person name="Miller B."/>
            <person name="Ambroise C."/>
            <person name="Muller S."/>
            <person name="Spooner W."/>
            <person name="Narechania A."/>
            <person name="Ren L."/>
            <person name="Wei S."/>
            <person name="Kumari S."/>
            <person name="Faga B."/>
            <person name="Levy M.J."/>
            <person name="McMahan L."/>
            <person name="Van Buren P."/>
            <person name="Vaughn M.W."/>
            <person name="Ying K."/>
            <person name="Yeh C.-T."/>
            <person name="Emrich S.J."/>
            <person name="Jia Y."/>
            <person name="Kalyanaraman A."/>
            <person name="Hsia A.-P."/>
            <person name="Barbazuk W.B."/>
            <person name="Baucom R.S."/>
            <person name="Brutnell T.P."/>
            <person name="Carpita N.C."/>
            <person name="Chaparro C."/>
            <person name="Chia J.-M."/>
            <person name="Deragon J.-M."/>
            <person name="Estill J.C."/>
            <person name="Fu Y."/>
            <person name="Jeddeloh J.A."/>
            <person name="Han Y."/>
            <person name="Lee H."/>
            <person name="Li P."/>
            <person name="Lisch D.R."/>
            <person name="Liu S."/>
            <person name="Liu Z."/>
            <person name="Nagel D.H."/>
            <person name="McCann M.C."/>
            <person name="SanMiguel P."/>
            <person name="Myers A.M."/>
            <person name="Nettleton D."/>
            <person name="Nguyen J."/>
            <person name="Penning B.W."/>
            <person name="Ponnala L."/>
            <person name="Schneider K.L."/>
            <person name="Schwartz D.C."/>
            <person name="Sharma A."/>
            <person name="Soderlund C."/>
            <person name="Springer N.M."/>
            <person name="Sun Q."/>
            <person name="Wang H."/>
            <person name="Waterman M."/>
            <person name="Westerman R."/>
            <person name="Wolfgruber T.K."/>
            <person name="Yang L."/>
            <person name="Yu Y."/>
            <person name="Zhang L."/>
            <person name="Zhou S."/>
            <person name="Zhu Q."/>
            <person name="Bennetzen J.L."/>
            <person name="Dawe R.K."/>
            <person name="Jiang J."/>
            <person name="Jiang N."/>
            <person name="Presting G.G."/>
            <person name="Wessler S.R."/>
            <person name="Aluru S."/>
            <person name="Martienssen R.A."/>
            <person name="Clifton S.W."/>
            <person name="McCombie W.R."/>
            <person name="Wing R.A."/>
            <person name="Wilson R.K."/>
        </authorList>
    </citation>
    <scope>NUCLEOTIDE SEQUENCE [LARGE SCALE GENOMIC DNA]</scope>
    <source>
        <strain evidence="4">cv. B73</strain>
    </source>
</reference>
<name>A0A804QQM7_MAIZE</name>
<dbReference type="InParanoid" id="A0A804QQM7"/>
<keyword evidence="4" id="KW-1185">Reference proteome</keyword>
<dbReference type="GO" id="GO:0035596">
    <property type="term" value="F:methylthiotransferase activity"/>
    <property type="evidence" value="ECO:0007669"/>
    <property type="project" value="InterPro"/>
</dbReference>
<dbReference type="Gramene" id="Zm00001eb349680_T001">
    <property type="protein sequence ID" value="Zm00001eb349680_P001"/>
    <property type="gene ID" value="Zm00001eb349680"/>
</dbReference>
<feature type="region of interest" description="Disordered" evidence="1">
    <location>
        <begin position="1"/>
        <end position="68"/>
    </location>
</feature>
<dbReference type="GO" id="GO:0046872">
    <property type="term" value="F:metal ion binding"/>
    <property type="evidence" value="ECO:0007669"/>
    <property type="project" value="UniProtKB-KW"/>
</dbReference>
<reference evidence="3" key="2">
    <citation type="submission" date="2019-07" db="EMBL/GenBank/DDBJ databases">
        <authorList>
            <person name="Seetharam A."/>
            <person name="Woodhouse M."/>
            <person name="Cannon E."/>
        </authorList>
    </citation>
    <scope>NUCLEOTIDE SEQUENCE [LARGE SCALE GENOMIC DNA]</scope>
    <source>
        <strain evidence="3">cv. B73</strain>
    </source>
</reference>
<organism evidence="3 4">
    <name type="scientific">Zea mays</name>
    <name type="common">Maize</name>
    <dbReference type="NCBI Taxonomy" id="4577"/>
    <lineage>
        <taxon>Eukaryota</taxon>
        <taxon>Viridiplantae</taxon>
        <taxon>Streptophyta</taxon>
        <taxon>Embryophyta</taxon>
        <taxon>Tracheophyta</taxon>
        <taxon>Spermatophyta</taxon>
        <taxon>Magnoliopsida</taxon>
        <taxon>Liliopsida</taxon>
        <taxon>Poales</taxon>
        <taxon>Poaceae</taxon>
        <taxon>PACMAD clade</taxon>
        <taxon>Panicoideae</taxon>
        <taxon>Andropogonodae</taxon>
        <taxon>Andropogoneae</taxon>
        <taxon>Tripsacinae</taxon>
        <taxon>Zea</taxon>
    </lineage>
</organism>
<feature type="domain" description="MTTase N-terminal" evidence="2">
    <location>
        <begin position="70"/>
        <end position="117"/>
    </location>
</feature>
<dbReference type="PROSITE" id="PS51449">
    <property type="entry name" value="MTTASE_N"/>
    <property type="match status" value="1"/>
</dbReference>
<proteinExistence type="predicted"/>
<dbReference type="InterPro" id="IPR013848">
    <property type="entry name" value="Methylthiotransferase_N"/>
</dbReference>
<reference evidence="3" key="3">
    <citation type="submission" date="2021-05" db="UniProtKB">
        <authorList>
            <consortium name="EnsemblPlants"/>
        </authorList>
    </citation>
    <scope>IDENTIFICATION</scope>
    <source>
        <strain evidence="3">cv. B73</strain>
    </source>
</reference>
<evidence type="ECO:0000259" key="2">
    <source>
        <dbReference type="PROSITE" id="PS51449"/>
    </source>
</evidence>
<dbReference type="InterPro" id="IPR038135">
    <property type="entry name" value="Methylthiotransferase_N_sf"/>
</dbReference>
<dbReference type="AlphaFoldDB" id="A0A804QQM7"/>